<dbReference type="GO" id="GO:0141052">
    <property type="term" value="F:histone H3 demethylase activity"/>
    <property type="evidence" value="ECO:0007669"/>
    <property type="project" value="UniProtKB-ARBA"/>
</dbReference>
<feature type="compositionally biased region" description="Basic and acidic residues" evidence="4">
    <location>
        <begin position="274"/>
        <end position="286"/>
    </location>
</feature>
<accession>A0A0M0JUD4</accession>
<evidence type="ECO:0000256" key="3">
    <source>
        <dbReference type="SAM" id="Coils"/>
    </source>
</evidence>
<evidence type="ECO:0000256" key="4">
    <source>
        <dbReference type="SAM" id="MobiDB-lite"/>
    </source>
</evidence>
<evidence type="ECO:0000259" key="5">
    <source>
        <dbReference type="PROSITE" id="PS51183"/>
    </source>
</evidence>
<proteinExistence type="predicted"/>
<dbReference type="EMBL" id="JWZX01002250">
    <property type="protein sequence ID" value="KOO30301.1"/>
    <property type="molecule type" value="Genomic_DNA"/>
</dbReference>
<dbReference type="SMART" id="SM00558">
    <property type="entry name" value="JmjC"/>
    <property type="match status" value="1"/>
</dbReference>
<dbReference type="SUPFAM" id="SSF51197">
    <property type="entry name" value="Clavaminate synthase-like"/>
    <property type="match status" value="1"/>
</dbReference>
<dbReference type="GO" id="GO:0010468">
    <property type="term" value="P:regulation of gene expression"/>
    <property type="evidence" value="ECO:0007669"/>
    <property type="project" value="TreeGrafter"/>
</dbReference>
<organism evidence="7 8">
    <name type="scientific">Chrysochromulina tobinii</name>
    <dbReference type="NCBI Taxonomy" id="1460289"/>
    <lineage>
        <taxon>Eukaryota</taxon>
        <taxon>Haptista</taxon>
        <taxon>Haptophyta</taxon>
        <taxon>Prymnesiophyceae</taxon>
        <taxon>Prymnesiales</taxon>
        <taxon>Chrysochromulinaceae</taxon>
        <taxon>Chrysochromulina</taxon>
    </lineage>
</organism>
<feature type="region of interest" description="Disordered" evidence="4">
    <location>
        <begin position="26"/>
        <end position="79"/>
    </location>
</feature>
<feature type="domain" description="JmjC" evidence="6">
    <location>
        <begin position="429"/>
        <end position="592"/>
    </location>
</feature>
<dbReference type="PROSITE" id="PS51184">
    <property type="entry name" value="JMJC"/>
    <property type="match status" value="1"/>
</dbReference>
<dbReference type="Pfam" id="PF02375">
    <property type="entry name" value="JmjN"/>
    <property type="match status" value="1"/>
</dbReference>
<comment type="caution">
    <text evidence="7">The sequence shown here is derived from an EMBL/GenBank/DDBJ whole genome shotgun (WGS) entry which is preliminary data.</text>
</comment>
<dbReference type="AlphaFoldDB" id="A0A0M0JUD4"/>
<dbReference type="PANTHER" id="PTHR10694:SF33">
    <property type="entry name" value="LYSINE-SPECIFIC DEMETHYLASE 5"/>
    <property type="match status" value="1"/>
</dbReference>
<keyword evidence="7" id="KW-0489">Methyltransferase</keyword>
<gene>
    <name evidence="7" type="ORF">Ctob_004069</name>
</gene>
<feature type="domain" description="JmjN" evidence="5">
    <location>
        <begin position="160"/>
        <end position="201"/>
    </location>
</feature>
<keyword evidence="3" id="KW-0175">Coiled coil</keyword>
<evidence type="ECO:0000259" key="6">
    <source>
        <dbReference type="PROSITE" id="PS51184"/>
    </source>
</evidence>
<dbReference type="GO" id="GO:0046872">
    <property type="term" value="F:metal ion binding"/>
    <property type="evidence" value="ECO:0007669"/>
    <property type="project" value="UniProtKB-KW"/>
</dbReference>
<dbReference type="SMART" id="SM00545">
    <property type="entry name" value="JmjN"/>
    <property type="match status" value="1"/>
</dbReference>
<dbReference type="InterPro" id="IPR003349">
    <property type="entry name" value="JmjN"/>
</dbReference>
<keyword evidence="8" id="KW-1185">Reference proteome</keyword>
<evidence type="ECO:0000256" key="1">
    <source>
        <dbReference type="ARBA" id="ARBA00022723"/>
    </source>
</evidence>
<protein>
    <submittedName>
        <fullName evidence="7">Lysine-specific demethylase 5d-like protein</fullName>
    </submittedName>
</protein>
<keyword evidence="1" id="KW-0479">Metal-binding</keyword>
<keyword evidence="2" id="KW-0408">Iron</keyword>
<evidence type="ECO:0000313" key="8">
    <source>
        <dbReference type="Proteomes" id="UP000037460"/>
    </source>
</evidence>
<dbReference type="Proteomes" id="UP000037460">
    <property type="component" value="Unassembled WGS sequence"/>
</dbReference>
<dbReference type="Gene3D" id="2.60.120.650">
    <property type="entry name" value="Cupin"/>
    <property type="match status" value="2"/>
</dbReference>
<dbReference type="GO" id="GO:0000785">
    <property type="term" value="C:chromatin"/>
    <property type="evidence" value="ECO:0007669"/>
    <property type="project" value="TreeGrafter"/>
</dbReference>
<dbReference type="Pfam" id="PF02373">
    <property type="entry name" value="JmjC"/>
    <property type="match status" value="1"/>
</dbReference>
<feature type="region of interest" description="Disordered" evidence="4">
    <location>
        <begin position="250"/>
        <end position="306"/>
    </location>
</feature>
<evidence type="ECO:0000256" key="2">
    <source>
        <dbReference type="ARBA" id="ARBA00023004"/>
    </source>
</evidence>
<keyword evidence="7" id="KW-0808">Transferase</keyword>
<dbReference type="GO" id="GO:0032259">
    <property type="term" value="P:methylation"/>
    <property type="evidence" value="ECO:0007669"/>
    <property type="project" value="UniProtKB-KW"/>
</dbReference>
<dbReference type="OrthoDB" id="1678912at2759"/>
<dbReference type="GO" id="GO:0005634">
    <property type="term" value="C:nucleus"/>
    <property type="evidence" value="ECO:0007669"/>
    <property type="project" value="TreeGrafter"/>
</dbReference>
<dbReference type="PANTHER" id="PTHR10694">
    <property type="entry name" value="LYSINE-SPECIFIC DEMETHYLASE"/>
    <property type="match status" value="1"/>
</dbReference>
<feature type="coiled-coil region" evidence="3">
    <location>
        <begin position="82"/>
        <end position="109"/>
    </location>
</feature>
<feature type="region of interest" description="Disordered" evidence="4">
    <location>
        <begin position="215"/>
        <end position="238"/>
    </location>
</feature>
<reference evidence="8" key="1">
    <citation type="journal article" date="2015" name="PLoS Genet.">
        <title>Genome Sequence and Transcriptome Analyses of Chrysochromulina tobin: Metabolic Tools for Enhanced Algal Fitness in the Prominent Order Prymnesiales (Haptophyceae).</title>
        <authorList>
            <person name="Hovde B.T."/>
            <person name="Deodato C.R."/>
            <person name="Hunsperger H.M."/>
            <person name="Ryken S.A."/>
            <person name="Yost W."/>
            <person name="Jha R.K."/>
            <person name="Patterson J."/>
            <person name="Monnat R.J. Jr."/>
            <person name="Barlow S.B."/>
            <person name="Starkenburg S.R."/>
            <person name="Cattolico R.A."/>
        </authorList>
    </citation>
    <scope>NUCLEOTIDE SEQUENCE</scope>
    <source>
        <strain evidence="8">CCMP291</strain>
    </source>
</reference>
<dbReference type="GO" id="GO:0008168">
    <property type="term" value="F:methyltransferase activity"/>
    <property type="evidence" value="ECO:0007669"/>
    <property type="project" value="UniProtKB-KW"/>
</dbReference>
<feature type="compositionally biased region" description="Low complexity" evidence="4">
    <location>
        <begin position="26"/>
        <end position="40"/>
    </location>
</feature>
<feature type="compositionally biased region" description="Pro residues" evidence="4">
    <location>
        <begin position="41"/>
        <end position="52"/>
    </location>
</feature>
<name>A0A0M0JUD4_9EUKA</name>
<sequence>MPDDSSDDDDDVPFAKIFAQQHTALYSQSSISSAAAAPKAEAPPPVKPPPPASSSGEKKKKKSASTEPTAADTREAEKMAMYMRQFEKMEEAEQRRQRYAQMKREREVADPCTCGHARARRLPKPLAPGGPRCPRCTPLVARPMGASKPIEGKPHEIVDAPLFCPTEEEFADPMAYIRSVQAQAYEFGIFRIQPPPSFRPPKIFHRHRDAENYGGVSTAASQPAEADLAPPPPADAVETDGVQSAIDADADHTKRARHSAAAVPSRSDAAVVGDAHDPQHDAHGEDAYGEQTRLGRRPSAADYTPIGPEDSFEARLQAIKARPAVEVGGPAAGSRAGPFICSFTHKYARYSLEQYKALDAQLRATCFAPVAADGAGAGTGTTEAECPPPSPEQVEQWFWDGLASESEGRILYCSDLDGTAFPRTGTYGAHPWSLQQLAEHERGLLRFVEYAIPGVNTPMLYFGMLFSMFCWHVEDQYMYSTSYLHEGAPKTWYGVSPRYAERFERTFSRAFASKVDVDPELFVKKASMVPPWQLLDAGVPVCRAVQQAGQFVVTLPQGYHAGFSHGFNTAEAVNFVLIDWLSYAAAAASRYEMLAKEPVIDVEQILVRASHADHSPEVHAELARLVAEELRLRDEARREYGCVDTPMDPVDKEANLGRSPPCDVCGRICHFAFAQASAAHTRASRSGRDPGEIAARFGQGRQQASPGAAGALLIVCMHHVPTLCESQSDAHGNGADVLLHLRYLDDELVRMAQDACNAAQRRKPHGTLTLPKPLPAAAALPKAVENALRTLGEGKKRQKRRAGGLTFGMQCVM</sequence>
<evidence type="ECO:0000313" key="7">
    <source>
        <dbReference type="EMBL" id="KOO30301.1"/>
    </source>
</evidence>
<dbReference type="PROSITE" id="PS51183">
    <property type="entry name" value="JMJN"/>
    <property type="match status" value="1"/>
</dbReference>
<dbReference type="InterPro" id="IPR003347">
    <property type="entry name" value="JmjC_dom"/>
</dbReference>